<feature type="region of interest" description="Disordered" evidence="1">
    <location>
        <begin position="102"/>
        <end position="182"/>
    </location>
</feature>
<evidence type="ECO:0000313" key="2">
    <source>
        <dbReference type="EMBL" id="KIJ30081.1"/>
    </source>
</evidence>
<sequence>MPYRQLITDEQLAPFLEAAKLMMIPEDGVPPLIVEAIPEPYATQNETILAMHQALIAEAIKMNANNAKEYEERKELWYRETAIAAYLAAKKKADEEEAKRKAEEAATKKAAEEEDGHAMNVNSDGEVEVDKDETPKSKSKSKLKKTKSRLIVDSESEEETKEVKAKRRKEKGKGKGKAVDPEYTQNTVPVNYTGCPGIPVRKICKGSKVPVNAWYQRPCVGDVLMDANNKIFYVRSKNRCFICHMRNNICSFTCDDEADFIMPEAADDKELQTKLKNLCDEQDAFKEQKDKERVERNKTGKRPKAGTKKTVHVNAKASGSNVKALGSTLKGSKQKVVSEEDNIEVMSQPKRARMVANSDGSVERIPSVAESLHGINKALIVTVNLLGDTRAVNENQAKYLHGIEISMVNLQYTMQIYVAQIHSCMVELERQAGIWPVEDEGFADEEVEPAEPEDMEEEVEEVHEEVEEVREEDKEDREVEDNETMKDPEVDEL</sequence>
<name>A0A0C9UXH9_SPHS4</name>
<feature type="compositionally biased region" description="Basic residues" evidence="1">
    <location>
        <begin position="137"/>
        <end position="148"/>
    </location>
</feature>
<reference evidence="2 3" key="1">
    <citation type="submission" date="2014-06" db="EMBL/GenBank/DDBJ databases">
        <title>Evolutionary Origins and Diversification of the Mycorrhizal Mutualists.</title>
        <authorList>
            <consortium name="DOE Joint Genome Institute"/>
            <consortium name="Mycorrhizal Genomics Consortium"/>
            <person name="Kohler A."/>
            <person name="Kuo A."/>
            <person name="Nagy L.G."/>
            <person name="Floudas D."/>
            <person name="Copeland A."/>
            <person name="Barry K.W."/>
            <person name="Cichocki N."/>
            <person name="Veneault-Fourrey C."/>
            <person name="LaButti K."/>
            <person name="Lindquist E.A."/>
            <person name="Lipzen A."/>
            <person name="Lundell T."/>
            <person name="Morin E."/>
            <person name="Murat C."/>
            <person name="Riley R."/>
            <person name="Ohm R."/>
            <person name="Sun H."/>
            <person name="Tunlid A."/>
            <person name="Henrissat B."/>
            <person name="Grigoriev I.V."/>
            <person name="Hibbett D.S."/>
            <person name="Martin F."/>
        </authorList>
    </citation>
    <scope>NUCLEOTIDE SEQUENCE [LARGE SCALE GENOMIC DNA]</scope>
    <source>
        <strain evidence="2 3">SS14</strain>
    </source>
</reference>
<keyword evidence="3" id="KW-1185">Reference proteome</keyword>
<gene>
    <name evidence="2" type="ORF">M422DRAFT_268436</name>
</gene>
<evidence type="ECO:0000256" key="1">
    <source>
        <dbReference type="SAM" id="MobiDB-lite"/>
    </source>
</evidence>
<feature type="compositionally biased region" description="Basic and acidic residues" evidence="1">
    <location>
        <begin position="483"/>
        <end position="493"/>
    </location>
</feature>
<evidence type="ECO:0000313" key="3">
    <source>
        <dbReference type="Proteomes" id="UP000054279"/>
    </source>
</evidence>
<feature type="region of interest" description="Disordered" evidence="1">
    <location>
        <begin position="286"/>
        <end position="311"/>
    </location>
</feature>
<dbReference type="HOGENOM" id="CLU_052865_0_0_1"/>
<feature type="compositionally biased region" description="Acidic residues" evidence="1">
    <location>
        <begin position="442"/>
        <end position="482"/>
    </location>
</feature>
<proteinExistence type="predicted"/>
<accession>A0A0C9UXH9</accession>
<feature type="region of interest" description="Disordered" evidence="1">
    <location>
        <begin position="442"/>
        <end position="493"/>
    </location>
</feature>
<protein>
    <submittedName>
        <fullName evidence="2">Uncharacterized protein</fullName>
    </submittedName>
</protein>
<dbReference type="Proteomes" id="UP000054279">
    <property type="component" value="Unassembled WGS sequence"/>
</dbReference>
<organism evidence="2 3">
    <name type="scientific">Sphaerobolus stellatus (strain SS14)</name>
    <dbReference type="NCBI Taxonomy" id="990650"/>
    <lineage>
        <taxon>Eukaryota</taxon>
        <taxon>Fungi</taxon>
        <taxon>Dikarya</taxon>
        <taxon>Basidiomycota</taxon>
        <taxon>Agaricomycotina</taxon>
        <taxon>Agaricomycetes</taxon>
        <taxon>Phallomycetidae</taxon>
        <taxon>Geastrales</taxon>
        <taxon>Sphaerobolaceae</taxon>
        <taxon>Sphaerobolus</taxon>
    </lineage>
</organism>
<feature type="compositionally biased region" description="Basic residues" evidence="1">
    <location>
        <begin position="164"/>
        <end position="176"/>
    </location>
</feature>
<dbReference type="EMBL" id="KN837269">
    <property type="protein sequence ID" value="KIJ30081.1"/>
    <property type="molecule type" value="Genomic_DNA"/>
</dbReference>
<feature type="compositionally biased region" description="Basic residues" evidence="1">
    <location>
        <begin position="299"/>
        <end position="311"/>
    </location>
</feature>
<feature type="compositionally biased region" description="Basic and acidic residues" evidence="1">
    <location>
        <begin position="102"/>
        <end position="111"/>
    </location>
</feature>
<feature type="compositionally biased region" description="Basic and acidic residues" evidence="1">
    <location>
        <begin position="286"/>
        <end position="298"/>
    </location>
</feature>
<dbReference type="AlphaFoldDB" id="A0A0C9UXH9"/>